<dbReference type="EMBL" id="CP000557">
    <property type="protein sequence ID" value="ABO66827.1"/>
    <property type="molecule type" value="Genomic_DNA"/>
</dbReference>
<dbReference type="AlphaFoldDB" id="A4INC3"/>
<feature type="region of interest" description="Disordered" evidence="1">
    <location>
        <begin position="23"/>
        <end position="53"/>
    </location>
</feature>
<proteinExistence type="predicted"/>
<sequence length="128" mass="15131">MVGHRDVRCSLRLVYKEKNVAEKRLNPRQRRRKNRVSPAKANKKTKKHGKDLRFGLHLSMKMATEGAYIFTEESMARGFFTHFRAHIHKDKRMKKEGSAHGAFRVERVDRRRVKKGRHRPPSGRTEKN</sequence>
<dbReference type="Proteomes" id="UP000001578">
    <property type="component" value="Chromosome"/>
</dbReference>
<feature type="compositionally biased region" description="Basic residues" evidence="1">
    <location>
        <begin position="26"/>
        <end position="50"/>
    </location>
</feature>
<evidence type="ECO:0000313" key="3">
    <source>
        <dbReference type="Proteomes" id="UP000001578"/>
    </source>
</evidence>
<dbReference type="KEGG" id="gtn:GTNG_1457"/>
<dbReference type="HOGENOM" id="CLU_1956467_0_0_9"/>
<organism evidence="2 3">
    <name type="scientific">Geobacillus thermodenitrificans (strain NG80-2)</name>
    <dbReference type="NCBI Taxonomy" id="420246"/>
    <lineage>
        <taxon>Bacteria</taxon>
        <taxon>Bacillati</taxon>
        <taxon>Bacillota</taxon>
        <taxon>Bacilli</taxon>
        <taxon>Bacillales</taxon>
        <taxon>Anoxybacillaceae</taxon>
        <taxon>Geobacillus</taxon>
    </lineage>
</organism>
<evidence type="ECO:0000256" key="1">
    <source>
        <dbReference type="SAM" id="MobiDB-lite"/>
    </source>
</evidence>
<accession>A4INC3</accession>
<evidence type="ECO:0000313" key="2">
    <source>
        <dbReference type="EMBL" id="ABO66827.1"/>
    </source>
</evidence>
<reference evidence="2 3" key="1">
    <citation type="journal article" date="2007" name="Proc. Natl. Acad. Sci. U.S.A.">
        <title>Genome and proteome of long-chain alkane degrading Geobacillus thermodenitrificans NG80-2 isolated from a deep-subsurface oil reservoir.</title>
        <authorList>
            <person name="Feng L."/>
            <person name="Wang W."/>
            <person name="Cheng J."/>
            <person name="Ren Y."/>
            <person name="Zhao G."/>
            <person name="Gao C."/>
            <person name="Tang Y."/>
            <person name="Liu X."/>
            <person name="Han W."/>
            <person name="Peng X."/>
            <person name="Liu R."/>
            <person name="Wang L."/>
        </authorList>
    </citation>
    <scope>NUCLEOTIDE SEQUENCE [LARGE SCALE GENOMIC DNA]</scope>
    <source>
        <strain evidence="2 3">NG80-2</strain>
    </source>
</reference>
<feature type="compositionally biased region" description="Basic residues" evidence="1">
    <location>
        <begin position="110"/>
        <end position="121"/>
    </location>
</feature>
<feature type="region of interest" description="Disordered" evidence="1">
    <location>
        <begin position="90"/>
        <end position="128"/>
    </location>
</feature>
<name>A4INC3_GEOTN</name>
<feature type="compositionally biased region" description="Basic and acidic residues" evidence="1">
    <location>
        <begin position="93"/>
        <end position="109"/>
    </location>
</feature>
<protein>
    <submittedName>
        <fullName evidence="2">Uncharacterized protein</fullName>
    </submittedName>
</protein>
<gene>
    <name evidence="2" type="ordered locus">GTNG_1457</name>
</gene>